<keyword evidence="1" id="KW-0802">TPR repeat</keyword>
<keyword evidence="2" id="KW-0812">Transmembrane</keyword>
<keyword evidence="5" id="KW-1185">Reference proteome</keyword>
<evidence type="ECO:0000259" key="3">
    <source>
        <dbReference type="Pfam" id="PF12770"/>
    </source>
</evidence>
<gene>
    <name evidence="4" type="ORF">FUA23_10000</name>
</gene>
<dbReference type="EMBL" id="VOXD01000013">
    <property type="protein sequence ID" value="TXF89528.1"/>
    <property type="molecule type" value="Genomic_DNA"/>
</dbReference>
<name>A0A5C7FPB4_9BACT</name>
<dbReference type="InterPro" id="IPR024983">
    <property type="entry name" value="CHAT_dom"/>
</dbReference>
<reference evidence="4 5" key="1">
    <citation type="submission" date="2019-08" db="EMBL/GenBank/DDBJ databases">
        <title>Lewinella sp. strain SSH13 Genome sequencing and assembly.</title>
        <authorList>
            <person name="Kim I."/>
        </authorList>
    </citation>
    <scope>NUCLEOTIDE SEQUENCE [LARGE SCALE GENOMIC DNA]</scope>
    <source>
        <strain evidence="4 5">SSH13</strain>
    </source>
</reference>
<keyword evidence="2" id="KW-0472">Membrane</keyword>
<sequence length="969" mass="107241">MIINRPVTGWLFLVFLTVSLLAGGDSFGQTPQQLEDQGKYDEAAQAFVAAGGRMNYFRAGEAWYEPDSLLKAAAAFLNATQGENGALVEDSLTGLALHKTGLCFYRLEDDEQAIKYYRQAVQIRDKIFPGPHNDRAKSRKNLATSMRFLGNLDSAAVLTREAIAIYEHLPSPDTTNWLRGLNELGDISLELQDMQVALSSFLAARPLVTKVSAEDAFNYYYLGARIYLGFEDFDVAIRHAQRAVALAEQEEEPYWLADVLTVLAGGQRQSKRPEAAKRSYLQAAEILEGDPYETESLRLVYLNLASLLGGAEHEKEALRYLELANTGYAEDPTLLLLEVTKRKGIVQIDAGKPEEALVTYEEGLLKLGGKRGGPGNLVQISPDSISPIYYEEVAQLLGDQALALTHVGRFEDALSSYDAYFNWLDILRNRVNSDASRRFLSQNLRPVFDRAIGVLIDRFLNESNDEDYLWRALALSERAKAYSLLTSIQRDRRNMPKRESELRARIATLERSASKPAPLEAARLELDRLLQQRKTELPETEDFTFREDDLLEMLRGRGSDLMAFHLGAERGHLFVVNHRTGGIGYASIEGVDSLTTEVEAWREAIDASAYQRKSLRPEAEQAALDEAFQNEGLALVSRLFYGKHRYSTIPAGNVLIVPDGALCFLPFSCLPVTPAKPPLNYGAYHYFAKDRNVSYAYSTSVLLAQSKVKAIDYDNNLLAFAPSFGGDAGSGKRAIRQTDLRALKGLEPLQHNREEVESISTFVPGSLSFYGVEASRKRFLETAGSARIVHLSSHGTVNAADPRLSFIAFSQLGDSLELEELLYFNDLSSVAMEAELVVLSACETSLGEYVPGETALSLASAFTASGARSTLTTLWAVDDAATKELMVNFYHHLTAGNSRAEALAIAQRTHREGEDYAHPYYWSAMTLYGAGGPVILKARSPFPWMIAAGGGVLVALLSVFFLRGNRKKR</sequence>
<comment type="caution">
    <text evidence="4">The sequence shown here is derived from an EMBL/GenBank/DDBJ whole genome shotgun (WGS) entry which is preliminary data.</text>
</comment>
<dbReference type="RefSeq" id="WP_147930602.1">
    <property type="nucleotide sequence ID" value="NZ_VOXD01000013.1"/>
</dbReference>
<evidence type="ECO:0000313" key="5">
    <source>
        <dbReference type="Proteomes" id="UP000321907"/>
    </source>
</evidence>
<feature type="repeat" description="TPR" evidence="1">
    <location>
        <begin position="94"/>
        <end position="127"/>
    </location>
</feature>
<dbReference type="Pfam" id="PF12770">
    <property type="entry name" value="CHAT"/>
    <property type="match status" value="1"/>
</dbReference>
<evidence type="ECO:0000256" key="1">
    <source>
        <dbReference type="PROSITE-ProRule" id="PRU00339"/>
    </source>
</evidence>
<dbReference type="Gene3D" id="1.25.40.10">
    <property type="entry name" value="Tetratricopeptide repeat domain"/>
    <property type="match status" value="2"/>
</dbReference>
<feature type="domain" description="CHAT" evidence="3">
    <location>
        <begin position="650"/>
        <end position="930"/>
    </location>
</feature>
<keyword evidence="2" id="KW-1133">Transmembrane helix</keyword>
<dbReference type="PANTHER" id="PTHR10098">
    <property type="entry name" value="RAPSYN-RELATED"/>
    <property type="match status" value="1"/>
</dbReference>
<dbReference type="SUPFAM" id="SSF48452">
    <property type="entry name" value="TPR-like"/>
    <property type="match status" value="2"/>
</dbReference>
<dbReference type="InterPro" id="IPR011990">
    <property type="entry name" value="TPR-like_helical_dom_sf"/>
</dbReference>
<evidence type="ECO:0000313" key="4">
    <source>
        <dbReference type="EMBL" id="TXF89528.1"/>
    </source>
</evidence>
<feature type="transmembrane region" description="Helical" evidence="2">
    <location>
        <begin position="942"/>
        <end position="962"/>
    </location>
</feature>
<accession>A0A5C7FPB4</accession>
<dbReference type="PANTHER" id="PTHR10098:SF108">
    <property type="entry name" value="TETRATRICOPEPTIDE REPEAT PROTEIN 28"/>
    <property type="match status" value="1"/>
</dbReference>
<dbReference type="AlphaFoldDB" id="A0A5C7FPB4"/>
<dbReference type="SMART" id="SM00028">
    <property type="entry name" value="TPR"/>
    <property type="match status" value="5"/>
</dbReference>
<dbReference type="InterPro" id="IPR019734">
    <property type="entry name" value="TPR_rpt"/>
</dbReference>
<dbReference type="Pfam" id="PF13424">
    <property type="entry name" value="TPR_12"/>
    <property type="match status" value="1"/>
</dbReference>
<evidence type="ECO:0000256" key="2">
    <source>
        <dbReference type="SAM" id="Phobius"/>
    </source>
</evidence>
<organism evidence="4 5">
    <name type="scientific">Neolewinella aurantiaca</name>
    <dbReference type="NCBI Taxonomy" id="2602767"/>
    <lineage>
        <taxon>Bacteria</taxon>
        <taxon>Pseudomonadati</taxon>
        <taxon>Bacteroidota</taxon>
        <taxon>Saprospiria</taxon>
        <taxon>Saprospirales</taxon>
        <taxon>Lewinellaceae</taxon>
        <taxon>Neolewinella</taxon>
    </lineage>
</organism>
<dbReference type="OrthoDB" id="1489296at2"/>
<protein>
    <submittedName>
        <fullName evidence="4">CHAT domain-containing protein</fullName>
    </submittedName>
</protein>
<proteinExistence type="predicted"/>
<dbReference type="PROSITE" id="PS50005">
    <property type="entry name" value="TPR"/>
    <property type="match status" value="1"/>
</dbReference>
<dbReference type="Proteomes" id="UP000321907">
    <property type="component" value="Unassembled WGS sequence"/>
</dbReference>